<keyword evidence="2" id="KW-1133">Transmembrane helix</keyword>
<feature type="transmembrane region" description="Helical" evidence="2">
    <location>
        <begin position="31"/>
        <end position="57"/>
    </location>
</feature>
<name>A0A930YGA3_9ACTN</name>
<dbReference type="RefSeq" id="WP_194708971.1">
    <property type="nucleotide sequence ID" value="NZ_JADKPN010000018.1"/>
</dbReference>
<comment type="caution">
    <text evidence="3">The sequence shown here is derived from an EMBL/GenBank/DDBJ whole genome shotgun (WGS) entry which is preliminary data.</text>
</comment>
<feature type="compositionally biased region" description="Pro residues" evidence="1">
    <location>
        <begin position="229"/>
        <end position="260"/>
    </location>
</feature>
<dbReference type="Pfam" id="PF14333">
    <property type="entry name" value="DUF4389"/>
    <property type="match status" value="2"/>
</dbReference>
<feature type="transmembrane region" description="Helical" evidence="2">
    <location>
        <begin position="271"/>
        <end position="297"/>
    </location>
</feature>
<dbReference type="EMBL" id="JADKPN010000018">
    <property type="protein sequence ID" value="MBF4765792.1"/>
    <property type="molecule type" value="Genomic_DNA"/>
</dbReference>
<accession>A0A930YGA3</accession>
<dbReference type="InterPro" id="IPR025498">
    <property type="entry name" value="DUF4389"/>
</dbReference>
<dbReference type="AlphaFoldDB" id="A0A930YGA3"/>
<feature type="transmembrane region" description="Helical" evidence="2">
    <location>
        <begin position="456"/>
        <end position="480"/>
    </location>
</feature>
<proteinExistence type="predicted"/>
<gene>
    <name evidence="3" type="ORF">ISU07_21885</name>
</gene>
<keyword evidence="4" id="KW-1185">Reference proteome</keyword>
<protein>
    <submittedName>
        <fullName evidence="3">DUF4389 domain-containing protein</fullName>
    </submittedName>
</protein>
<evidence type="ECO:0000313" key="4">
    <source>
        <dbReference type="Proteomes" id="UP000640489"/>
    </source>
</evidence>
<evidence type="ECO:0000313" key="3">
    <source>
        <dbReference type="EMBL" id="MBF4765792.1"/>
    </source>
</evidence>
<feature type="region of interest" description="Disordered" evidence="1">
    <location>
        <begin position="221"/>
        <end position="264"/>
    </location>
</feature>
<keyword evidence="2" id="KW-0812">Transmembrane</keyword>
<feature type="transmembrane region" description="Helical" evidence="2">
    <location>
        <begin position="124"/>
        <end position="146"/>
    </location>
</feature>
<organism evidence="3 4">
    <name type="scientific">Nocardioides islandensis</name>
    <dbReference type="NCBI Taxonomy" id="433663"/>
    <lineage>
        <taxon>Bacteria</taxon>
        <taxon>Bacillati</taxon>
        <taxon>Actinomycetota</taxon>
        <taxon>Actinomycetes</taxon>
        <taxon>Propionibacteriales</taxon>
        <taxon>Nocardioidaceae</taxon>
        <taxon>Nocardioides</taxon>
    </lineage>
</organism>
<keyword evidence="2" id="KW-0472">Membrane</keyword>
<sequence length="490" mass="52529">MSAVTYPVHVDAELDNKMSRWLWLLKWLLVIPHYVVLAFLWIAFVVLSVVAFFAILFTGRYPRSIFEFNVGVLRWQWRVSYYAYGALGTDRYPPFTLREVADYPAHLQVDYPERLSRGLVLVKWWLLAIPHYLVVGLLVGGAGYFFENADDRSRLLATGLIPLLACVAGVVLLVTGRYPQALFDLLLGLNRWVLRVAGYAALMTDTYPPFRLDQGGHEGGTGTVTFAPAPTPSTPAAPTPEAPAAPAPTPPAPTGAPPLPRTTSRWTTGRITSVVAGCVFAVVTLGLLVPGVGLLVADHTLRDDNGFLMSPEQTLETSTYAILSGEQMQVGAPWELPPAALLGDLKITASAGESADVFIGIAPTSDVETYLAGVEHVTLVDVRDGDGVYRTTAGDGRPGAPASQDFWATTSAGPGTQELTWEPTNGDWSVLVMNADASKGVDVVVTAGAEVPALPWIVAVMLSIAGLTLVASVILIAVPLRRVGRTSGDR</sequence>
<feature type="transmembrane region" description="Helical" evidence="2">
    <location>
        <begin position="152"/>
        <end position="174"/>
    </location>
</feature>
<evidence type="ECO:0000256" key="2">
    <source>
        <dbReference type="SAM" id="Phobius"/>
    </source>
</evidence>
<reference evidence="3" key="1">
    <citation type="submission" date="2020-11" db="EMBL/GenBank/DDBJ databases">
        <title>Nocardioides sp. nov., isolated from Soil of Cynanchum wilfordii Hemsley rhizosphere.</title>
        <authorList>
            <person name="Lee J.-S."/>
            <person name="Suh M.K."/>
            <person name="Kim J.-S."/>
        </authorList>
    </citation>
    <scope>NUCLEOTIDE SEQUENCE</scope>
    <source>
        <strain evidence="3">KCTC 19275</strain>
    </source>
</reference>
<dbReference type="Proteomes" id="UP000640489">
    <property type="component" value="Unassembled WGS sequence"/>
</dbReference>
<evidence type="ECO:0000256" key="1">
    <source>
        <dbReference type="SAM" id="MobiDB-lite"/>
    </source>
</evidence>